<dbReference type="GO" id="GO:0006893">
    <property type="term" value="P:Golgi to plasma membrane transport"/>
    <property type="evidence" value="ECO:0007669"/>
    <property type="project" value="TreeGrafter"/>
</dbReference>
<comment type="caution">
    <text evidence="2">The sequence shown here is derived from an EMBL/GenBank/DDBJ whole genome shotgun (WGS) entry which is preliminary data.</text>
</comment>
<name>A0A0B1PDL9_UNCNE</name>
<dbReference type="PANTHER" id="PTHR12100">
    <property type="entry name" value="SEC10"/>
    <property type="match status" value="1"/>
</dbReference>
<proteinExistence type="predicted"/>
<keyword evidence="3" id="KW-1185">Reference proteome</keyword>
<dbReference type="PROSITE" id="PS50181">
    <property type="entry name" value="FBOX"/>
    <property type="match status" value="1"/>
</dbReference>
<dbReference type="Proteomes" id="UP000030854">
    <property type="component" value="Unassembled WGS sequence"/>
</dbReference>
<sequence length="912" mass="104115">MMFSSRNTQRITSDHLIISSLKATQLLNESKSLLPAELISNILELLSVPDLMRFARTSKRMLEMVYEDSRWVQRLQAIGVWNEEEARRRRAENFQIFGSEIKDNNYHNINWDLTYEGKLITTSNALHDIGRMEAKQLEMNSIKSTQNYSYDTHETRGGLTHFPKQMKSVISITTPDPEALLHILNQVKSIRGFARHEFAKIYAALAPYYYELTRSPDYSGQAIFNSFPNLEQQAQILAQILRFSRCDWAMGWKERDEKLSKIIHAFEIVQLREFEHGFITKDIHGKMREHARVLAILNGGQTAINYFVENCPMLKDQRIISSYPLDCPNQDSYEGISLPLFINFLEDASRILNEQSEVIDCVFPQAVDILHIVLGKFVEERFVPYVNSLLKNLYEKNPVLYIKAFPNVFEQSLKFGLSIRPSRNSSQNFSENVKKTIAKVFELQLNLYLQEELKYFKRNVESEGSKWEKKLNAQDATTESFLMANFNRVSDKKDFITSFKKVFKMPTRILPSVSKFGTKNPLNRENLYIPTSPSSISSQSPGSPHTNFPVLSPISPIEMTPNEELIARTAFIASQLEGIRSLVSIEVALKFTHAAKESIERTALFVCLSGQSGEKARKQCSLIYVSLIQILGEQHVQSGFDRAVNHLSKYNPREVIGHQQAVVPLVNFLELVNVGDLISQMIDVFYEQQLCANKLSDLNDSFDPAIQAKKNFEKMLDSCVAAGLNQGIDVLMGEVEYICATVQLPTDYNASSPSDCDLELRPSKAAELIVTLVESHTKILEGGTDKKVLDAFNQEVGLRLFSVLCRHLKRQRISINGAMKLISDMNHYFLYIKSLRNNELLEYFKALKALSQIFLIAPSHAKEIAEVVADKRRFSGLFSAEEVYEFVQRRADWYSVKKNVEKAMYGIGCIVM</sequence>
<dbReference type="GO" id="GO:0000145">
    <property type="term" value="C:exocyst"/>
    <property type="evidence" value="ECO:0007669"/>
    <property type="project" value="TreeGrafter"/>
</dbReference>
<dbReference type="Pfam" id="PF12937">
    <property type="entry name" value="F-box-like"/>
    <property type="match status" value="1"/>
</dbReference>
<evidence type="ECO:0000313" key="3">
    <source>
        <dbReference type="Proteomes" id="UP000030854"/>
    </source>
</evidence>
<dbReference type="OMA" id="WYQVKRD"/>
<dbReference type="Gene3D" id="1.20.1280.50">
    <property type="match status" value="1"/>
</dbReference>
<dbReference type="InterPro" id="IPR048627">
    <property type="entry name" value="Sec10_HB"/>
</dbReference>
<accession>A0A0B1PDL9</accession>
<dbReference type="Pfam" id="PF07393">
    <property type="entry name" value="Sec10_HB"/>
    <property type="match status" value="1"/>
</dbReference>
<dbReference type="InterPro" id="IPR001810">
    <property type="entry name" value="F-box_dom"/>
</dbReference>
<dbReference type="STRING" id="52586.A0A0B1PDL9"/>
<dbReference type="PANTHER" id="PTHR12100:SF1">
    <property type="entry name" value="RECYCLIN-1"/>
    <property type="match status" value="1"/>
</dbReference>
<dbReference type="EMBL" id="JNVN01000074">
    <property type="protein sequence ID" value="KHJ36318.1"/>
    <property type="molecule type" value="Genomic_DNA"/>
</dbReference>
<dbReference type="AlphaFoldDB" id="A0A0B1PDL9"/>
<dbReference type="HOGENOM" id="CLU_003875_0_0_1"/>
<evidence type="ECO:0000313" key="2">
    <source>
        <dbReference type="EMBL" id="KHJ36318.1"/>
    </source>
</evidence>
<gene>
    <name evidence="2" type="ORF">EV44_g4566</name>
</gene>
<dbReference type="GO" id="GO:0006887">
    <property type="term" value="P:exocytosis"/>
    <property type="evidence" value="ECO:0007669"/>
    <property type="project" value="TreeGrafter"/>
</dbReference>
<reference evidence="2 3" key="1">
    <citation type="journal article" date="2014" name="BMC Genomics">
        <title>Adaptive genomic structural variation in the grape powdery mildew pathogen, Erysiphe necator.</title>
        <authorList>
            <person name="Jones L."/>
            <person name="Riaz S."/>
            <person name="Morales-Cruz A."/>
            <person name="Amrine K.C."/>
            <person name="McGuire B."/>
            <person name="Gubler W.D."/>
            <person name="Walker M.A."/>
            <person name="Cantu D."/>
        </authorList>
    </citation>
    <scope>NUCLEOTIDE SEQUENCE [LARGE SCALE GENOMIC DNA]</scope>
    <source>
        <strain evidence="3">c</strain>
    </source>
</reference>
<organism evidence="2 3">
    <name type="scientific">Uncinula necator</name>
    <name type="common">Grape powdery mildew</name>
    <dbReference type="NCBI Taxonomy" id="52586"/>
    <lineage>
        <taxon>Eukaryota</taxon>
        <taxon>Fungi</taxon>
        <taxon>Dikarya</taxon>
        <taxon>Ascomycota</taxon>
        <taxon>Pezizomycotina</taxon>
        <taxon>Leotiomycetes</taxon>
        <taxon>Erysiphales</taxon>
        <taxon>Erysiphaceae</taxon>
        <taxon>Erysiphe</taxon>
    </lineage>
</organism>
<dbReference type="SUPFAM" id="SSF81383">
    <property type="entry name" value="F-box domain"/>
    <property type="match status" value="1"/>
</dbReference>
<dbReference type="InterPro" id="IPR009976">
    <property type="entry name" value="Sec10-like"/>
</dbReference>
<evidence type="ECO:0000259" key="1">
    <source>
        <dbReference type="PROSITE" id="PS50181"/>
    </source>
</evidence>
<dbReference type="SMART" id="SM00256">
    <property type="entry name" value="FBOX"/>
    <property type="match status" value="1"/>
</dbReference>
<protein>
    <submittedName>
        <fullName evidence="2">Putative secretion pathway protein sls2 rcy1</fullName>
    </submittedName>
</protein>
<dbReference type="InterPro" id="IPR036047">
    <property type="entry name" value="F-box-like_dom_sf"/>
</dbReference>
<feature type="domain" description="F-box" evidence="1">
    <location>
        <begin position="28"/>
        <end position="74"/>
    </location>
</feature>